<evidence type="ECO:0000256" key="3">
    <source>
        <dbReference type="SAM" id="MobiDB-lite"/>
    </source>
</evidence>
<gene>
    <name evidence="5" type="ORF">EV140_0657</name>
</gene>
<accession>A0A4Q7TVH4</accession>
<dbReference type="CDD" id="cd18877">
    <property type="entry name" value="NUDIX_Hydrolase"/>
    <property type="match status" value="1"/>
</dbReference>
<dbReference type="PANTHER" id="PTHR43046:SF2">
    <property type="entry name" value="8-OXO-DGTP DIPHOSPHATASE-RELATED"/>
    <property type="match status" value="1"/>
</dbReference>
<dbReference type="Pfam" id="PF00293">
    <property type="entry name" value="NUDIX"/>
    <property type="match status" value="1"/>
</dbReference>
<dbReference type="SUPFAM" id="SSF55811">
    <property type="entry name" value="Nudix"/>
    <property type="match status" value="1"/>
</dbReference>
<feature type="compositionally biased region" description="Low complexity" evidence="3">
    <location>
        <begin position="1"/>
        <end position="17"/>
    </location>
</feature>
<dbReference type="Gene3D" id="3.90.79.10">
    <property type="entry name" value="Nucleoside Triphosphate Pyrophosphohydrolase"/>
    <property type="match status" value="1"/>
</dbReference>
<dbReference type="PANTHER" id="PTHR43046">
    <property type="entry name" value="GDP-MANNOSE MANNOSYL HYDROLASE"/>
    <property type="match status" value="1"/>
</dbReference>
<feature type="region of interest" description="Disordered" evidence="3">
    <location>
        <begin position="1"/>
        <end position="29"/>
    </location>
</feature>
<dbReference type="PROSITE" id="PS00893">
    <property type="entry name" value="NUDIX_BOX"/>
    <property type="match status" value="1"/>
</dbReference>
<evidence type="ECO:0000259" key="4">
    <source>
        <dbReference type="PROSITE" id="PS51462"/>
    </source>
</evidence>
<comment type="caution">
    <text evidence="5">The sequence shown here is derived from an EMBL/GenBank/DDBJ whole genome shotgun (WGS) entry which is preliminary data.</text>
</comment>
<name>A0A4Q7TVH4_9MICO</name>
<evidence type="ECO:0000313" key="5">
    <source>
        <dbReference type="EMBL" id="RZT64407.1"/>
    </source>
</evidence>
<dbReference type="PROSITE" id="PS51462">
    <property type="entry name" value="NUDIX"/>
    <property type="match status" value="1"/>
</dbReference>
<dbReference type="InterPro" id="IPR015797">
    <property type="entry name" value="NUDIX_hydrolase-like_dom_sf"/>
</dbReference>
<dbReference type="Proteomes" id="UP000292408">
    <property type="component" value="Unassembled WGS sequence"/>
</dbReference>
<feature type="domain" description="Nudix hydrolase" evidence="4">
    <location>
        <begin position="43"/>
        <end position="170"/>
    </location>
</feature>
<dbReference type="GO" id="GO:0016787">
    <property type="term" value="F:hydrolase activity"/>
    <property type="evidence" value="ECO:0007669"/>
    <property type="project" value="UniProtKB-KW"/>
</dbReference>
<evidence type="ECO:0000313" key="6">
    <source>
        <dbReference type="Proteomes" id="UP000292408"/>
    </source>
</evidence>
<reference evidence="5 6" key="1">
    <citation type="journal article" date="2015" name="Stand. Genomic Sci.">
        <title>Genomic Encyclopedia of Bacterial and Archaeal Type Strains, Phase III: the genomes of soil and plant-associated and newly described type strains.</title>
        <authorList>
            <person name="Whitman W.B."/>
            <person name="Woyke T."/>
            <person name="Klenk H.P."/>
            <person name="Zhou Y."/>
            <person name="Lilburn T.G."/>
            <person name="Beck B.J."/>
            <person name="De Vos P."/>
            <person name="Vandamme P."/>
            <person name="Eisen J.A."/>
            <person name="Garrity G."/>
            <person name="Hugenholtz P."/>
            <person name="Kyrpides N.C."/>
        </authorList>
    </citation>
    <scope>NUCLEOTIDE SEQUENCE [LARGE SCALE GENOMIC DNA]</scope>
    <source>
        <strain evidence="5 6">AC4r</strain>
    </source>
</reference>
<dbReference type="InterPro" id="IPR020084">
    <property type="entry name" value="NUDIX_hydrolase_CS"/>
</dbReference>
<dbReference type="RefSeq" id="WP_130280959.1">
    <property type="nucleotide sequence ID" value="NZ_SGXT01000011.1"/>
</dbReference>
<dbReference type="EMBL" id="SGXT01000011">
    <property type="protein sequence ID" value="RZT64407.1"/>
    <property type="molecule type" value="Genomic_DNA"/>
</dbReference>
<evidence type="ECO:0000256" key="2">
    <source>
        <dbReference type="ARBA" id="ARBA00022801"/>
    </source>
</evidence>
<protein>
    <submittedName>
        <fullName evidence="5">ADP-ribose pyrophosphatase YjhB (NUDIX family)</fullName>
    </submittedName>
</protein>
<dbReference type="AlphaFoldDB" id="A0A4Q7TVH4"/>
<keyword evidence="6" id="KW-1185">Reference proteome</keyword>
<dbReference type="OrthoDB" id="3404294at2"/>
<comment type="cofactor">
    <cofactor evidence="1">
        <name>Mg(2+)</name>
        <dbReference type="ChEBI" id="CHEBI:18420"/>
    </cofactor>
</comment>
<sequence length="175" mass="18886">MESAAPSPADAARSSTPPRLPPPHLRDPGDAWVEGPDGTRYWGRFGAAGLLAWHPTAGVLLQHRAEWSHHGGTWGIPGGARKLGEDAATAAVREAHEEAGVPLDAVTVLWESHHDLGFWSYTTVVARVDELFEPVLGDLESIELRWVAVGDVEHLPLHPGFAASWPRLRAQLPTG</sequence>
<organism evidence="5 6">
    <name type="scientific">Microcella alkaliphila</name>
    <dbReference type="NCBI Taxonomy" id="279828"/>
    <lineage>
        <taxon>Bacteria</taxon>
        <taxon>Bacillati</taxon>
        <taxon>Actinomycetota</taxon>
        <taxon>Actinomycetes</taxon>
        <taxon>Micrococcales</taxon>
        <taxon>Microbacteriaceae</taxon>
        <taxon>Microcella</taxon>
    </lineage>
</organism>
<evidence type="ECO:0000256" key="1">
    <source>
        <dbReference type="ARBA" id="ARBA00001946"/>
    </source>
</evidence>
<dbReference type="InterPro" id="IPR000086">
    <property type="entry name" value="NUDIX_hydrolase_dom"/>
</dbReference>
<keyword evidence="2" id="KW-0378">Hydrolase</keyword>
<proteinExistence type="predicted"/>